<dbReference type="Proteomes" id="UP000249396">
    <property type="component" value="Unassembled WGS sequence"/>
</dbReference>
<keyword evidence="1" id="KW-0732">Signal</keyword>
<dbReference type="EMBL" id="QJPH01000513">
    <property type="protein sequence ID" value="PZN71649.1"/>
    <property type="molecule type" value="Genomic_DNA"/>
</dbReference>
<evidence type="ECO:0000313" key="2">
    <source>
        <dbReference type="EMBL" id="PZN71649.1"/>
    </source>
</evidence>
<comment type="caution">
    <text evidence="2">The sequence shown here is derived from an EMBL/GenBank/DDBJ whole genome shotgun (WGS) entry which is preliminary data.</text>
</comment>
<gene>
    <name evidence="2" type="ORF">DM484_25870</name>
</gene>
<reference evidence="2 3" key="1">
    <citation type="journal article" date="2018" name="Aquat. Microb. Ecol.">
        <title>Gammaproteobacterial methanotrophs dominate.</title>
        <authorList>
            <person name="Rissanen A.J."/>
            <person name="Saarenheimo J."/>
            <person name="Tiirola M."/>
            <person name="Peura S."/>
            <person name="Aalto S.L."/>
            <person name="Karvinen A."/>
            <person name="Nykanen H."/>
        </authorList>
    </citation>
    <scope>NUCLEOTIDE SEQUENCE [LARGE SCALE GENOMIC DNA]</scope>
    <source>
        <strain evidence="2">AMbin10</strain>
    </source>
</reference>
<evidence type="ECO:0000313" key="3">
    <source>
        <dbReference type="Proteomes" id="UP000249396"/>
    </source>
</evidence>
<accession>A0A2W4QML9</accession>
<proteinExistence type="predicted"/>
<dbReference type="PROSITE" id="PS51257">
    <property type="entry name" value="PROKAR_LIPOPROTEIN"/>
    <property type="match status" value="1"/>
</dbReference>
<protein>
    <recommendedName>
        <fullName evidence="4">Lipoprotein</fullName>
    </recommendedName>
</protein>
<organism evidence="2 3">
    <name type="scientific">Candidatus Methylumidiphilus alinenensis</name>
    <dbReference type="NCBI Taxonomy" id="2202197"/>
    <lineage>
        <taxon>Bacteria</taxon>
        <taxon>Pseudomonadati</taxon>
        <taxon>Pseudomonadota</taxon>
        <taxon>Gammaproteobacteria</taxon>
        <taxon>Methylococcales</taxon>
        <taxon>Candidatus Methylumidiphilus</taxon>
    </lineage>
</organism>
<sequence>MSDIRHLWLAWTLFFASLACANPPFPAHGSILEKIAFSHLDDLQIIGADTENDKYWRWAAWSESSENGPSVKLALLNHKTKNVDIKWYSDKQDAYGPVITRVVNWRHGQHPILVLTYRQGAEAQQVELYGLDEKNRPLLLDKRLGEQIEWRIGIQGETVLSIYSKPYGHLVPVCYGWQDEKKRLESLLCP</sequence>
<feature type="signal peptide" evidence="1">
    <location>
        <begin position="1"/>
        <end position="21"/>
    </location>
</feature>
<evidence type="ECO:0000256" key="1">
    <source>
        <dbReference type="SAM" id="SignalP"/>
    </source>
</evidence>
<dbReference type="AlphaFoldDB" id="A0A2W4QML9"/>
<evidence type="ECO:0008006" key="4">
    <source>
        <dbReference type="Google" id="ProtNLM"/>
    </source>
</evidence>
<name>A0A2W4QML9_9GAMM</name>
<feature type="chain" id="PRO_5015840247" description="Lipoprotein" evidence="1">
    <location>
        <begin position="22"/>
        <end position="190"/>
    </location>
</feature>